<dbReference type="InterPro" id="IPR024909">
    <property type="entry name" value="Cys-tRNA/MSH_ligase"/>
</dbReference>
<dbReference type="GO" id="GO:0004817">
    <property type="term" value="F:cysteine-tRNA ligase activity"/>
    <property type="evidence" value="ECO:0007669"/>
    <property type="project" value="UniProtKB-UniRule"/>
</dbReference>
<keyword evidence="5 13" id="KW-0436">Ligase</keyword>
<feature type="binding site" evidence="13">
    <location>
        <position position="280"/>
    </location>
    <ligand>
        <name>ATP</name>
        <dbReference type="ChEBI" id="CHEBI:30616"/>
    </ligand>
</feature>
<evidence type="ECO:0000259" key="14">
    <source>
        <dbReference type="SMART" id="SM00840"/>
    </source>
</evidence>
<comment type="catalytic activity">
    <reaction evidence="12 13">
        <text>tRNA(Cys) + L-cysteine + ATP = L-cysteinyl-tRNA(Cys) + AMP + diphosphate</text>
        <dbReference type="Rhea" id="RHEA:17773"/>
        <dbReference type="Rhea" id="RHEA-COMP:9661"/>
        <dbReference type="Rhea" id="RHEA-COMP:9679"/>
        <dbReference type="ChEBI" id="CHEBI:30616"/>
        <dbReference type="ChEBI" id="CHEBI:33019"/>
        <dbReference type="ChEBI" id="CHEBI:35235"/>
        <dbReference type="ChEBI" id="CHEBI:78442"/>
        <dbReference type="ChEBI" id="CHEBI:78517"/>
        <dbReference type="ChEBI" id="CHEBI:456215"/>
        <dbReference type="EC" id="6.1.1.16"/>
    </reaction>
</comment>
<dbReference type="Proteomes" id="UP000655420">
    <property type="component" value="Unassembled WGS sequence"/>
</dbReference>
<dbReference type="GO" id="GO:0008270">
    <property type="term" value="F:zinc ion binding"/>
    <property type="evidence" value="ECO:0007669"/>
    <property type="project" value="UniProtKB-UniRule"/>
</dbReference>
<keyword evidence="4 13" id="KW-0963">Cytoplasm</keyword>
<dbReference type="AlphaFoldDB" id="A0A8J7SAI1"/>
<dbReference type="SUPFAM" id="SSF47323">
    <property type="entry name" value="Anticodon-binding domain of a subclass of class I aminoacyl-tRNA synthetases"/>
    <property type="match status" value="1"/>
</dbReference>
<organism evidence="15 16">
    <name type="scientific">Thermohalobaculum xanthum</name>
    <dbReference type="NCBI Taxonomy" id="2753746"/>
    <lineage>
        <taxon>Bacteria</taxon>
        <taxon>Pseudomonadati</taxon>
        <taxon>Pseudomonadota</taxon>
        <taxon>Alphaproteobacteria</taxon>
        <taxon>Rhodobacterales</taxon>
        <taxon>Paracoccaceae</taxon>
        <taxon>Thermohalobaculum</taxon>
    </lineage>
</organism>
<evidence type="ECO:0000256" key="12">
    <source>
        <dbReference type="ARBA" id="ARBA00047398"/>
    </source>
</evidence>
<dbReference type="GO" id="GO:0006423">
    <property type="term" value="P:cysteinyl-tRNA aminoacylation"/>
    <property type="evidence" value="ECO:0007669"/>
    <property type="project" value="UniProtKB-UniRule"/>
</dbReference>
<evidence type="ECO:0000256" key="2">
    <source>
        <dbReference type="ARBA" id="ARBA00005594"/>
    </source>
</evidence>
<name>A0A8J7SAI1_9RHOB</name>
<dbReference type="InterPro" id="IPR009080">
    <property type="entry name" value="tRNAsynth_Ia_anticodon-bd"/>
</dbReference>
<evidence type="ECO:0000256" key="9">
    <source>
        <dbReference type="ARBA" id="ARBA00022840"/>
    </source>
</evidence>
<dbReference type="InterPro" id="IPR015803">
    <property type="entry name" value="Cys-tRNA-ligase"/>
</dbReference>
<dbReference type="SMART" id="SM00840">
    <property type="entry name" value="DALR_2"/>
    <property type="match status" value="1"/>
</dbReference>
<comment type="similarity">
    <text evidence="2 13">Belongs to the class-I aminoacyl-tRNA synthetase family.</text>
</comment>
<protein>
    <recommendedName>
        <fullName evidence="13">Cysteine--tRNA ligase</fullName>
        <ecNumber evidence="13">6.1.1.16</ecNumber>
    </recommendedName>
    <alternativeName>
        <fullName evidence="13">Cysteinyl-tRNA synthetase</fullName>
        <shortName evidence="13">CysRS</shortName>
    </alternativeName>
</protein>
<dbReference type="PANTHER" id="PTHR10890:SF3">
    <property type="entry name" value="CYSTEINE--TRNA LIGASE, CYTOPLASMIC"/>
    <property type="match status" value="1"/>
</dbReference>
<evidence type="ECO:0000256" key="7">
    <source>
        <dbReference type="ARBA" id="ARBA00022741"/>
    </source>
</evidence>
<accession>A0A8J7SAI1</accession>
<reference evidence="15" key="1">
    <citation type="submission" date="2020-12" db="EMBL/GenBank/DDBJ databases">
        <title>Bacterial taxonomy.</title>
        <authorList>
            <person name="Pan X."/>
        </authorList>
    </citation>
    <scope>NUCLEOTIDE SEQUENCE</scope>
    <source>
        <strain evidence="15">M0105</strain>
    </source>
</reference>
<evidence type="ECO:0000313" key="16">
    <source>
        <dbReference type="Proteomes" id="UP000655420"/>
    </source>
</evidence>
<gene>
    <name evidence="13" type="primary">cysS</name>
    <name evidence="15" type="ORF">H0I76_01995</name>
</gene>
<keyword evidence="11 13" id="KW-0030">Aminoacyl-tRNA synthetase</keyword>
<dbReference type="PANTHER" id="PTHR10890">
    <property type="entry name" value="CYSTEINYL-TRNA SYNTHETASE"/>
    <property type="match status" value="1"/>
</dbReference>
<feature type="binding site" evidence="13">
    <location>
        <position position="244"/>
    </location>
    <ligand>
        <name>Zn(2+)</name>
        <dbReference type="ChEBI" id="CHEBI:29105"/>
    </ligand>
</feature>
<comment type="cofactor">
    <cofactor evidence="13">
        <name>Zn(2+)</name>
        <dbReference type="ChEBI" id="CHEBI:29105"/>
    </cofactor>
    <text evidence="13">Binds 1 zinc ion per subunit.</text>
</comment>
<dbReference type="PRINTS" id="PR00983">
    <property type="entry name" value="TRNASYNTHCYS"/>
</dbReference>
<feature type="binding site" evidence="13">
    <location>
        <position position="219"/>
    </location>
    <ligand>
        <name>Zn(2+)</name>
        <dbReference type="ChEBI" id="CHEBI:29105"/>
    </ligand>
</feature>
<keyword evidence="9 13" id="KW-0067">ATP-binding</keyword>
<dbReference type="EC" id="6.1.1.16" evidence="13"/>
<feature type="short sequence motif" description="'HIGH' region" evidence="13">
    <location>
        <begin position="32"/>
        <end position="42"/>
    </location>
</feature>
<comment type="subcellular location">
    <subcellularLocation>
        <location evidence="1 13">Cytoplasm</location>
    </subcellularLocation>
</comment>
<dbReference type="GO" id="GO:0005829">
    <property type="term" value="C:cytosol"/>
    <property type="evidence" value="ECO:0007669"/>
    <property type="project" value="TreeGrafter"/>
</dbReference>
<dbReference type="HAMAP" id="MF_00041">
    <property type="entry name" value="Cys_tRNA_synth"/>
    <property type="match status" value="1"/>
</dbReference>
<comment type="subunit">
    <text evidence="3 13">Monomer.</text>
</comment>
<evidence type="ECO:0000256" key="1">
    <source>
        <dbReference type="ARBA" id="ARBA00004496"/>
    </source>
</evidence>
<keyword evidence="16" id="KW-1185">Reference proteome</keyword>
<dbReference type="NCBIfam" id="TIGR00435">
    <property type="entry name" value="cysS"/>
    <property type="match status" value="1"/>
</dbReference>
<feature type="short sequence motif" description="'KMSKS' region" evidence="13">
    <location>
        <begin position="277"/>
        <end position="281"/>
    </location>
</feature>
<evidence type="ECO:0000256" key="5">
    <source>
        <dbReference type="ARBA" id="ARBA00022598"/>
    </source>
</evidence>
<keyword evidence="10 13" id="KW-0648">Protein biosynthesis</keyword>
<dbReference type="FunFam" id="3.40.50.620:FF:000068">
    <property type="entry name" value="Cysteine--tRNA ligase"/>
    <property type="match status" value="1"/>
</dbReference>
<evidence type="ECO:0000256" key="3">
    <source>
        <dbReference type="ARBA" id="ARBA00011245"/>
    </source>
</evidence>
<dbReference type="InterPro" id="IPR032678">
    <property type="entry name" value="tRNA-synt_1_cat_dom"/>
</dbReference>
<evidence type="ECO:0000256" key="13">
    <source>
        <dbReference type="HAMAP-Rule" id="MF_00041"/>
    </source>
</evidence>
<evidence type="ECO:0000256" key="10">
    <source>
        <dbReference type="ARBA" id="ARBA00022917"/>
    </source>
</evidence>
<dbReference type="Gene3D" id="3.40.50.620">
    <property type="entry name" value="HUPs"/>
    <property type="match status" value="1"/>
</dbReference>
<feature type="binding site" evidence="13">
    <location>
        <position position="30"/>
    </location>
    <ligand>
        <name>Zn(2+)</name>
        <dbReference type="ChEBI" id="CHEBI:29105"/>
    </ligand>
</feature>
<dbReference type="GO" id="GO:0005524">
    <property type="term" value="F:ATP binding"/>
    <property type="evidence" value="ECO:0007669"/>
    <property type="project" value="UniProtKB-UniRule"/>
</dbReference>
<evidence type="ECO:0000256" key="6">
    <source>
        <dbReference type="ARBA" id="ARBA00022723"/>
    </source>
</evidence>
<comment type="caution">
    <text evidence="15">The sequence shown here is derived from an EMBL/GenBank/DDBJ whole genome shotgun (WGS) entry which is preliminary data.</text>
</comment>
<keyword evidence="7 13" id="KW-0547">Nucleotide-binding</keyword>
<evidence type="ECO:0000256" key="4">
    <source>
        <dbReference type="ARBA" id="ARBA00022490"/>
    </source>
</evidence>
<feature type="binding site" evidence="13">
    <location>
        <position position="248"/>
    </location>
    <ligand>
        <name>Zn(2+)</name>
        <dbReference type="ChEBI" id="CHEBI:29105"/>
    </ligand>
</feature>
<dbReference type="CDD" id="cd00672">
    <property type="entry name" value="CysRS_core"/>
    <property type="match status" value="1"/>
</dbReference>
<evidence type="ECO:0000256" key="11">
    <source>
        <dbReference type="ARBA" id="ARBA00023146"/>
    </source>
</evidence>
<evidence type="ECO:0000256" key="8">
    <source>
        <dbReference type="ARBA" id="ARBA00022833"/>
    </source>
</evidence>
<dbReference type="InterPro" id="IPR014729">
    <property type="entry name" value="Rossmann-like_a/b/a_fold"/>
</dbReference>
<dbReference type="Gene3D" id="1.20.120.1910">
    <property type="entry name" value="Cysteine-tRNA ligase, C-terminal anti-codon recognition domain"/>
    <property type="match status" value="1"/>
</dbReference>
<feature type="domain" description="Cysteinyl-tRNA synthetase class Ia DALR" evidence="14">
    <location>
        <begin position="347"/>
        <end position="394"/>
    </location>
</feature>
<dbReference type="SUPFAM" id="SSF52374">
    <property type="entry name" value="Nucleotidylyl transferase"/>
    <property type="match status" value="1"/>
</dbReference>
<proteinExistence type="inferred from homology"/>
<dbReference type="EMBL" id="JAEHHL010000001">
    <property type="protein sequence ID" value="MBK0397948.1"/>
    <property type="molecule type" value="Genomic_DNA"/>
</dbReference>
<sequence length="548" mass="61647">MTELKLYNTRTRTKEVFRPIDPQNVRMYVCGPTVYDRAHIGNARPVVVFDVLFRLLRHVYGDKAVTYVRNFTDVDDKINARAAETKRAGETELQAIRRITDETAGWYLEDMDALGALRPTHMPRATEHIGDMIAMIEELIASGHAYEAEGHVLFDVPSWPEYGSLSRRSTDELLAGARVDVAPYKKSPMDFVLWKPSDPTLPGWDSPWGRGRPGWHIECSAMSKALLGKTFDIHGGGIDLVFPHHENERAQSCCANHTDVMANVWMHNGYLMVEGEKMSKSLGNFFTVKDLRDKGVPGEVIRFVLLSTKYTEPLDWTEKRVEEAEATLRKWRSLTEGVEPSPAVPAGVVAALADDLNTPKAVAELHALAASDAAALRRGAEMLGLLSDELSGWAGEQAIDEDLRAHIDALVEVRGEARKHRNFKLSDIIREAITECGVVALDTKEGTEWKVGSRQKLEGGIQVYQDGNGDWRWRKLERGAHQKIKKRIRAIIAAKRDSGSRKDAEYNAVKDDSGFWRLRDTRTFRELTMLFPTAWDAELEALRLEGEE</sequence>
<dbReference type="InterPro" id="IPR015273">
    <property type="entry name" value="Cys-tRNA-synt_Ia_DALR"/>
</dbReference>
<keyword evidence="8 13" id="KW-0862">Zinc</keyword>
<evidence type="ECO:0000313" key="15">
    <source>
        <dbReference type="EMBL" id="MBK0397948.1"/>
    </source>
</evidence>
<dbReference type="Pfam" id="PF01406">
    <property type="entry name" value="tRNA-synt_1e"/>
    <property type="match status" value="1"/>
</dbReference>
<keyword evidence="6 13" id="KW-0479">Metal-binding</keyword>